<keyword evidence="1" id="KW-0732">Signal</keyword>
<dbReference type="InterPro" id="IPR038765">
    <property type="entry name" value="Papain-like_cys_pep_sf"/>
</dbReference>
<dbReference type="EMBL" id="RAPY01000001">
    <property type="protein sequence ID" value="RKE56957.1"/>
    <property type="molecule type" value="Genomic_DNA"/>
</dbReference>
<sequence length="399" mass="45798">MKLRSLFFALSVSLFNLCLAQPADTRANAKQDNRPLEIALSKAGKNRASLEKVLKDVPKNMKEGAVFLISYMPQRDLESLSSDFLLRNIELAYRAKEKFPWTKQLPDSIFLNEVLPYAVLNENRDEWREELFNRFSKYVESCKTLREAIAAVNKNIRDEVMVDYNTKRKRPDQSPSESIDQGMASCSGLSILLTDAFRAVGIPSRVAGTLNWFDNRGNHNWCEVWIDGKWYFTEYYPDKELNRSWFLADAGKADASNREHAIYASSFKAAETYFPLAWDTNLKYVNGVNVTPTYKALYNEQQQQINIDNKHTAIYVIAYEGKDKTTPEDRKKCNVDIFQGKDQVGGGSTKDARQDANDRLQFAVEKNKIYTLKYNCKQGTVEKQVKIENDPMTVTIFLD</sequence>
<name>A0A420BJU7_SPHD1</name>
<reference evidence="3 4" key="1">
    <citation type="submission" date="2018-09" db="EMBL/GenBank/DDBJ databases">
        <title>Genomic Encyclopedia of Type Strains, Phase III (KMG-III): the genomes of soil and plant-associated and newly described type strains.</title>
        <authorList>
            <person name="Whitman W."/>
        </authorList>
    </citation>
    <scope>NUCLEOTIDE SEQUENCE [LARGE SCALE GENOMIC DNA]</scope>
    <source>
        <strain evidence="3 4">CECT 7938</strain>
    </source>
</reference>
<evidence type="ECO:0000259" key="2">
    <source>
        <dbReference type="SMART" id="SM00460"/>
    </source>
</evidence>
<dbReference type="SMART" id="SM00460">
    <property type="entry name" value="TGc"/>
    <property type="match status" value="1"/>
</dbReference>
<keyword evidence="4" id="KW-1185">Reference proteome</keyword>
<protein>
    <submittedName>
        <fullName evidence="3">Transglutaminase superfamily protein</fullName>
    </submittedName>
</protein>
<accession>A0A420BJU7</accession>
<evidence type="ECO:0000313" key="4">
    <source>
        <dbReference type="Proteomes" id="UP000286246"/>
    </source>
</evidence>
<dbReference type="PANTHER" id="PTHR35532:SF5">
    <property type="entry name" value="CARBOHYDRATE-BINDING DOMAIN-CONTAINING PROTEIN"/>
    <property type="match status" value="1"/>
</dbReference>
<comment type="caution">
    <text evidence="3">The sequence shown here is derived from an EMBL/GenBank/DDBJ whole genome shotgun (WGS) entry which is preliminary data.</text>
</comment>
<feature type="chain" id="PRO_5019098822" evidence="1">
    <location>
        <begin position="21"/>
        <end position="399"/>
    </location>
</feature>
<dbReference type="Pfam" id="PF01841">
    <property type="entry name" value="Transglut_core"/>
    <property type="match status" value="1"/>
</dbReference>
<feature type="signal peptide" evidence="1">
    <location>
        <begin position="1"/>
        <end position="20"/>
    </location>
</feature>
<organism evidence="3 4">
    <name type="scientific">Sphingobacterium detergens</name>
    <dbReference type="NCBI Taxonomy" id="1145106"/>
    <lineage>
        <taxon>Bacteria</taxon>
        <taxon>Pseudomonadati</taxon>
        <taxon>Bacteroidota</taxon>
        <taxon>Sphingobacteriia</taxon>
        <taxon>Sphingobacteriales</taxon>
        <taxon>Sphingobacteriaceae</taxon>
        <taxon>Sphingobacterium</taxon>
    </lineage>
</organism>
<dbReference type="InterPro" id="IPR002931">
    <property type="entry name" value="Transglutaminase-like"/>
</dbReference>
<dbReference type="SUPFAM" id="SSF54001">
    <property type="entry name" value="Cysteine proteinases"/>
    <property type="match status" value="1"/>
</dbReference>
<evidence type="ECO:0000256" key="1">
    <source>
        <dbReference type="SAM" id="SignalP"/>
    </source>
</evidence>
<dbReference type="Proteomes" id="UP000286246">
    <property type="component" value="Unassembled WGS sequence"/>
</dbReference>
<feature type="domain" description="Transglutaminase-like" evidence="2">
    <location>
        <begin position="178"/>
        <end position="237"/>
    </location>
</feature>
<gene>
    <name evidence="3" type="ORF">DFQ12_1831</name>
</gene>
<dbReference type="AlphaFoldDB" id="A0A420BJU7"/>
<dbReference type="OrthoDB" id="9804872at2"/>
<dbReference type="PANTHER" id="PTHR35532">
    <property type="entry name" value="SIMILAR TO POLYHYDROXYALKANOATE DEPOLYMERASE"/>
    <property type="match status" value="1"/>
</dbReference>
<proteinExistence type="predicted"/>
<dbReference type="Gene3D" id="3.10.620.30">
    <property type="match status" value="1"/>
</dbReference>
<evidence type="ECO:0000313" key="3">
    <source>
        <dbReference type="EMBL" id="RKE56957.1"/>
    </source>
</evidence>
<dbReference type="RefSeq" id="WP_120258565.1">
    <property type="nucleotide sequence ID" value="NZ_RAPY01000001.1"/>
</dbReference>